<dbReference type="PANTHER" id="PTHR11993">
    <property type="entry name" value="NADH-UBIQUINONE OXIDOREDUCTASE 49 KDA SUBUNIT"/>
    <property type="match status" value="1"/>
</dbReference>
<evidence type="ECO:0000256" key="6">
    <source>
        <dbReference type="ARBA" id="ARBA00023027"/>
    </source>
</evidence>
<feature type="domain" description="NADH-quinone oxidoreductase subunit D" evidence="8">
    <location>
        <begin position="142"/>
        <end position="309"/>
    </location>
</feature>
<reference evidence="9" key="1">
    <citation type="submission" date="2017-02" db="EMBL/GenBank/DDBJ databases">
        <authorList>
            <person name="Regsiter A."/>
            <person name="William W."/>
        </authorList>
    </citation>
    <scope>NUCLEOTIDE SEQUENCE</scope>
    <source>
        <strain evidence="9">Bib</strain>
    </source>
</reference>
<evidence type="ECO:0000256" key="3">
    <source>
        <dbReference type="ARBA" id="ARBA00005769"/>
    </source>
</evidence>
<dbReference type="Pfam" id="PF00346">
    <property type="entry name" value="Complex1_49kDa"/>
    <property type="match status" value="2"/>
</dbReference>
<evidence type="ECO:0000259" key="8">
    <source>
        <dbReference type="Pfam" id="PF00346"/>
    </source>
</evidence>
<name>A0A3P3XJL7_9SPIR</name>
<dbReference type="EC" id="1.6.5.11" evidence="9"/>
<evidence type="ECO:0000256" key="4">
    <source>
        <dbReference type="ARBA" id="ARBA00022448"/>
    </source>
</evidence>
<proteinExistence type="inferred from homology"/>
<feature type="domain" description="NADH-quinone oxidoreductase subunit D" evidence="8">
    <location>
        <begin position="314"/>
        <end position="389"/>
    </location>
</feature>
<keyword evidence="9" id="KW-0560">Oxidoreductase</keyword>
<comment type="similarity">
    <text evidence="3 7">Belongs to the complex I 49 kDa subunit family.</text>
</comment>
<accession>A0A3P3XJL7</accession>
<dbReference type="GO" id="GO:0051287">
    <property type="term" value="F:NAD binding"/>
    <property type="evidence" value="ECO:0007669"/>
    <property type="project" value="InterPro"/>
</dbReference>
<dbReference type="EMBL" id="FWDM01000022">
    <property type="protein sequence ID" value="SLM13713.1"/>
    <property type="molecule type" value="Genomic_DNA"/>
</dbReference>
<dbReference type="GO" id="GO:0016651">
    <property type="term" value="F:oxidoreductase activity, acting on NAD(P)H"/>
    <property type="evidence" value="ECO:0007669"/>
    <property type="project" value="InterPro"/>
</dbReference>
<dbReference type="InterPro" id="IPR022885">
    <property type="entry name" value="NDH1_su_D/H"/>
</dbReference>
<dbReference type="PROSITE" id="PS00535">
    <property type="entry name" value="COMPLEX1_49K"/>
    <property type="match status" value="1"/>
</dbReference>
<evidence type="ECO:0000256" key="5">
    <source>
        <dbReference type="ARBA" id="ARBA00022967"/>
    </source>
</evidence>
<sequence length="389" mass="44158">MSEKMNIVTVNDGRTLYPGASAPENREYNMFIGPNHPGIEGNFALKLTLEGDTIVQARTDAGYLHRGFEKLMEQRLYMQNIAIVPRICVPDPDPNEENYARAIEAIAHIEVPRRAQFIRVMMLELSRIASHLFAFGGFAGTLGLYTMPNWSISDRDRILELFEALTGARIYHIYIIPGGVRRDLPEGFAQRVKDTLFYIESKLPEYDNLLFENSIIRKRSRGIGVIPPEKAMEWGVTGPNLRAAGFAHDVRIDDPYEVYNELEFDIPIAHESDALARMLVRRKEVEESIRIIRQVLDKMPSGPVWNKQPNPLKWKVPAGDAYVRTESSKGEYAYYMVSNGDVRPYRVHVRGASVTHGVHVLEKLLIGTRIEDASQVMFSLDACPPEVDR</sequence>
<evidence type="ECO:0000256" key="1">
    <source>
        <dbReference type="ARBA" id="ARBA00002378"/>
    </source>
</evidence>
<keyword evidence="5 7" id="KW-1278">Translocase</keyword>
<dbReference type="NCBIfam" id="NF004739">
    <property type="entry name" value="PRK06075.1"/>
    <property type="match status" value="1"/>
</dbReference>
<dbReference type="AlphaFoldDB" id="A0A3P3XJL7"/>
<dbReference type="GO" id="GO:0005886">
    <property type="term" value="C:plasma membrane"/>
    <property type="evidence" value="ECO:0007669"/>
    <property type="project" value="UniProtKB-SubCell"/>
</dbReference>
<dbReference type="InterPro" id="IPR014029">
    <property type="entry name" value="NADH_UbQ_OxRdtase_49kDa_CS"/>
</dbReference>
<dbReference type="GO" id="GO:0048038">
    <property type="term" value="F:quinone binding"/>
    <property type="evidence" value="ECO:0007669"/>
    <property type="project" value="InterPro"/>
</dbReference>
<keyword evidence="4 7" id="KW-0813">Transport</keyword>
<evidence type="ECO:0000256" key="7">
    <source>
        <dbReference type="RuleBase" id="RU003685"/>
    </source>
</evidence>
<dbReference type="Gene3D" id="1.10.645.10">
    <property type="entry name" value="Cytochrome-c3 Hydrogenase, chain B"/>
    <property type="match status" value="1"/>
</dbReference>
<organism evidence="9">
    <name type="scientific">uncultured spirochete</name>
    <dbReference type="NCBI Taxonomy" id="156406"/>
    <lineage>
        <taxon>Bacteria</taxon>
        <taxon>Pseudomonadati</taxon>
        <taxon>Spirochaetota</taxon>
        <taxon>Spirochaetia</taxon>
        <taxon>Spirochaetales</taxon>
        <taxon>environmental samples</taxon>
    </lineage>
</organism>
<dbReference type="InterPro" id="IPR001135">
    <property type="entry name" value="NADH_Q_OxRdtase_suD"/>
</dbReference>
<protein>
    <submittedName>
        <fullName evidence="9">NADH-quinone oxidoreductase subunit D</fullName>
        <ecNumber evidence="9">1.6.5.11</ecNumber>
    </submittedName>
</protein>
<gene>
    <name evidence="9" type="primary">nuoD</name>
    <name evidence="9" type="ORF">SPIROBIBN47_290175</name>
</gene>
<dbReference type="PANTHER" id="PTHR11993:SF10">
    <property type="entry name" value="NADH DEHYDROGENASE [UBIQUINONE] IRON-SULFUR PROTEIN 2, MITOCHONDRIAL"/>
    <property type="match status" value="1"/>
</dbReference>
<comment type="function">
    <text evidence="1">NDH-1 shuttles electrons from NADH, via FMN and iron-sulfur (Fe-S) centers, to quinones in the respiratory chain. The immediate electron acceptor for the enzyme in this species is believed to be ubiquinone. Couples the redox reaction to proton translocation (for every two electrons transferred, four hydrogen ions are translocated across the cytoplasmic membrane), and thus conserves the redox energy in a proton gradient.</text>
</comment>
<dbReference type="SUPFAM" id="SSF56762">
    <property type="entry name" value="HydB/Nqo4-like"/>
    <property type="match status" value="1"/>
</dbReference>
<evidence type="ECO:0000313" key="9">
    <source>
        <dbReference type="EMBL" id="SLM13713.1"/>
    </source>
</evidence>
<dbReference type="InterPro" id="IPR029014">
    <property type="entry name" value="NiFe-Hase_large"/>
</dbReference>
<comment type="subcellular location">
    <subcellularLocation>
        <location evidence="2">Cell membrane</location>
        <topology evidence="2">Peripheral membrane protein</topology>
    </subcellularLocation>
</comment>
<keyword evidence="6 7" id="KW-0520">NAD</keyword>
<evidence type="ECO:0000256" key="2">
    <source>
        <dbReference type="ARBA" id="ARBA00004202"/>
    </source>
</evidence>